<sequence length="123" mass="14311">MRYSLAERRSQEIQSQLNEVNKWIYDAETKLKSEVVSTRSKIQSELAEVTSILDETAKYSDDLHKVIRKQAKQISSLNKEYDDVNRHLVDISDVLERSRSRCQTLQSELSSVQSVIETKTHRI</sequence>
<keyword evidence="2" id="KW-1185">Reference proteome</keyword>
<gene>
    <name evidence="1" type="ORF">AVEN_107302_1</name>
</gene>
<dbReference type="SUPFAM" id="SSF46966">
    <property type="entry name" value="Spectrin repeat"/>
    <property type="match status" value="1"/>
</dbReference>
<evidence type="ECO:0000313" key="1">
    <source>
        <dbReference type="EMBL" id="GBM19631.1"/>
    </source>
</evidence>
<dbReference type="Proteomes" id="UP000499080">
    <property type="component" value="Unassembled WGS sequence"/>
</dbReference>
<evidence type="ECO:0000313" key="2">
    <source>
        <dbReference type="Proteomes" id="UP000499080"/>
    </source>
</evidence>
<comment type="caution">
    <text evidence="1">The sequence shown here is derived from an EMBL/GenBank/DDBJ whole genome shotgun (WGS) entry which is preliminary data.</text>
</comment>
<dbReference type="OrthoDB" id="6424647at2759"/>
<organism evidence="1 2">
    <name type="scientific">Araneus ventricosus</name>
    <name type="common">Orbweaver spider</name>
    <name type="synonym">Epeira ventricosa</name>
    <dbReference type="NCBI Taxonomy" id="182803"/>
    <lineage>
        <taxon>Eukaryota</taxon>
        <taxon>Metazoa</taxon>
        <taxon>Ecdysozoa</taxon>
        <taxon>Arthropoda</taxon>
        <taxon>Chelicerata</taxon>
        <taxon>Arachnida</taxon>
        <taxon>Araneae</taxon>
        <taxon>Araneomorphae</taxon>
        <taxon>Entelegynae</taxon>
        <taxon>Araneoidea</taxon>
        <taxon>Araneidae</taxon>
        <taxon>Araneus</taxon>
    </lineage>
</organism>
<protein>
    <submittedName>
        <fullName evidence="1">Uncharacterized protein</fullName>
    </submittedName>
</protein>
<dbReference type="Gene3D" id="1.20.58.60">
    <property type="match status" value="1"/>
</dbReference>
<accession>A0A4Y2DSA6</accession>
<name>A0A4Y2DSA6_ARAVE</name>
<dbReference type="EMBL" id="BGPR01000427">
    <property type="protein sequence ID" value="GBM19631.1"/>
    <property type="molecule type" value="Genomic_DNA"/>
</dbReference>
<proteinExistence type="predicted"/>
<reference evidence="1 2" key="1">
    <citation type="journal article" date="2019" name="Sci. Rep.">
        <title>Orb-weaving spider Araneus ventricosus genome elucidates the spidroin gene catalogue.</title>
        <authorList>
            <person name="Kono N."/>
            <person name="Nakamura H."/>
            <person name="Ohtoshi R."/>
            <person name="Moran D.A.P."/>
            <person name="Shinohara A."/>
            <person name="Yoshida Y."/>
            <person name="Fujiwara M."/>
            <person name="Mori M."/>
            <person name="Tomita M."/>
            <person name="Arakawa K."/>
        </authorList>
    </citation>
    <scope>NUCLEOTIDE SEQUENCE [LARGE SCALE GENOMIC DNA]</scope>
</reference>
<dbReference type="AlphaFoldDB" id="A0A4Y2DSA6"/>